<organism evidence="1 2">
    <name type="scientific">Pluteus cervinus</name>
    <dbReference type="NCBI Taxonomy" id="181527"/>
    <lineage>
        <taxon>Eukaryota</taxon>
        <taxon>Fungi</taxon>
        <taxon>Dikarya</taxon>
        <taxon>Basidiomycota</taxon>
        <taxon>Agaricomycotina</taxon>
        <taxon>Agaricomycetes</taxon>
        <taxon>Agaricomycetidae</taxon>
        <taxon>Agaricales</taxon>
        <taxon>Pluteineae</taxon>
        <taxon>Pluteaceae</taxon>
        <taxon>Pluteus</taxon>
    </lineage>
</organism>
<protein>
    <submittedName>
        <fullName evidence="1">Uncharacterized protein</fullName>
    </submittedName>
</protein>
<feature type="non-terminal residue" evidence="1">
    <location>
        <position position="114"/>
    </location>
</feature>
<gene>
    <name evidence="1" type="ORF">BDN72DRAFT_839135</name>
</gene>
<dbReference type="EMBL" id="ML208314">
    <property type="protein sequence ID" value="TFK70411.1"/>
    <property type="molecule type" value="Genomic_DNA"/>
</dbReference>
<sequence>MSSRCVLAAMFKAASDGSFPVVIVPPWSLGLGASWERSWACSAFDFEEPPSLIPPFSWTVITHNHSYRDEETQDIFLVTFFDILPLPLYIIPSTIYSSNLDSVHFLGDGISADT</sequence>
<evidence type="ECO:0000313" key="2">
    <source>
        <dbReference type="Proteomes" id="UP000308600"/>
    </source>
</evidence>
<dbReference type="Proteomes" id="UP000308600">
    <property type="component" value="Unassembled WGS sequence"/>
</dbReference>
<name>A0ACD3AYH6_9AGAR</name>
<evidence type="ECO:0000313" key="1">
    <source>
        <dbReference type="EMBL" id="TFK70411.1"/>
    </source>
</evidence>
<reference evidence="1 2" key="1">
    <citation type="journal article" date="2019" name="Nat. Ecol. Evol.">
        <title>Megaphylogeny resolves global patterns of mushroom evolution.</title>
        <authorList>
            <person name="Varga T."/>
            <person name="Krizsan K."/>
            <person name="Foldi C."/>
            <person name="Dima B."/>
            <person name="Sanchez-Garcia M."/>
            <person name="Sanchez-Ramirez S."/>
            <person name="Szollosi G.J."/>
            <person name="Szarkandi J.G."/>
            <person name="Papp V."/>
            <person name="Albert L."/>
            <person name="Andreopoulos W."/>
            <person name="Angelini C."/>
            <person name="Antonin V."/>
            <person name="Barry K.W."/>
            <person name="Bougher N.L."/>
            <person name="Buchanan P."/>
            <person name="Buyck B."/>
            <person name="Bense V."/>
            <person name="Catcheside P."/>
            <person name="Chovatia M."/>
            <person name="Cooper J."/>
            <person name="Damon W."/>
            <person name="Desjardin D."/>
            <person name="Finy P."/>
            <person name="Geml J."/>
            <person name="Haridas S."/>
            <person name="Hughes K."/>
            <person name="Justo A."/>
            <person name="Karasinski D."/>
            <person name="Kautmanova I."/>
            <person name="Kiss B."/>
            <person name="Kocsube S."/>
            <person name="Kotiranta H."/>
            <person name="LaButti K.M."/>
            <person name="Lechner B.E."/>
            <person name="Liimatainen K."/>
            <person name="Lipzen A."/>
            <person name="Lukacs Z."/>
            <person name="Mihaltcheva S."/>
            <person name="Morgado L.N."/>
            <person name="Niskanen T."/>
            <person name="Noordeloos M.E."/>
            <person name="Ohm R.A."/>
            <person name="Ortiz-Santana B."/>
            <person name="Ovrebo C."/>
            <person name="Racz N."/>
            <person name="Riley R."/>
            <person name="Savchenko A."/>
            <person name="Shiryaev A."/>
            <person name="Soop K."/>
            <person name="Spirin V."/>
            <person name="Szebenyi C."/>
            <person name="Tomsovsky M."/>
            <person name="Tulloss R.E."/>
            <person name="Uehling J."/>
            <person name="Grigoriev I.V."/>
            <person name="Vagvolgyi C."/>
            <person name="Papp T."/>
            <person name="Martin F.M."/>
            <person name="Miettinen O."/>
            <person name="Hibbett D.S."/>
            <person name="Nagy L.G."/>
        </authorList>
    </citation>
    <scope>NUCLEOTIDE SEQUENCE [LARGE SCALE GENOMIC DNA]</scope>
    <source>
        <strain evidence="1 2">NL-1719</strain>
    </source>
</reference>
<keyword evidence="2" id="KW-1185">Reference proteome</keyword>
<accession>A0ACD3AYH6</accession>
<proteinExistence type="predicted"/>